<dbReference type="InterPro" id="IPR016181">
    <property type="entry name" value="Acyl_CoA_acyltransferase"/>
</dbReference>
<proteinExistence type="inferred from homology"/>
<keyword evidence="1" id="KW-0808">Transferase</keyword>
<protein>
    <recommendedName>
        <fullName evidence="4">N-acetyltransferase domain-containing protein</fullName>
    </recommendedName>
</protein>
<organism evidence="5 6">
    <name type="scientific">Anaerobacillus arseniciselenatis</name>
    <dbReference type="NCBI Taxonomy" id="85682"/>
    <lineage>
        <taxon>Bacteria</taxon>
        <taxon>Bacillati</taxon>
        <taxon>Bacillota</taxon>
        <taxon>Bacilli</taxon>
        <taxon>Bacillales</taxon>
        <taxon>Bacillaceae</taxon>
        <taxon>Anaerobacillus</taxon>
    </lineage>
</organism>
<reference evidence="5 6" key="1">
    <citation type="submission" date="2016-10" db="EMBL/GenBank/DDBJ databases">
        <title>Draft genome sequences of four alkaliphilic bacteria belonging to the Anaerobacillus genus.</title>
        <authorList>
            <person name="Bassil N.M."/>
            <person name="Lloyd J.R."/>
        </authorList>
    </citation>
    <scope>NUCLEOTIDE SEQUENCE [LARGE SCALE GENOMIC DNA]</scope>
    <source>
        <strain evidence="5 6">DSM 15340</strain>
    </source>
</reference>
<dbReference type="AlphaFoldDB" id="A0A1S2LT89"/>
<dbReference type="Proteomes" id="UP000180098">
    <property type="component" value="Unassembled WGS sequence"/>
</dbReference>
<evidence type="ECO:0000313" key="5">
    <source>
        <dbReference type="EMBL" id="OIJ15732.1"/>
    </source>
</evidence>
<dbReference type="SUPFAM" id="SSF55729">
    <property type="entry name" value="Acyl-CoA N-acyltransferases (Nat)"/>
    <property type="match status" value="1"/>
</dbReference>
<dbReference type="PANTHER" id="PTHR43792:SF8">
    <property type="entry name" value="[RIBOSOMAL PROTEIN US5]-ALANINE N-ACETYLTRANSFERASE"/>
    <property type="match status" value="1"/>
</dbReference>
<sequence>MLFFETDRLILRPFELKDAQAVENLAKDKELARTTMHIPHPFPEGLAELWIERYNEKINKGSSYCFAIILKGTMELVGCVMLYVALNHKRGELAYWIGKDYWDNGFATEASRKMMEFAFEKLQLNRVWAAVMKKNIPSIEVMKKLGLQQEGTFTEHVLKWGKYEDVVYYGILKAQYEKQVQLNRSIASE</sequence>
<comment type="caution">
    <text evidence="5">The sequence shown here is derived from an EMBL/GenBank/DDBJ whole genome shotgun (WGS) entry which is preliminary data.</text>
</comment>
<accession>A0A1S2LT89</accession>
<evidence type="ECO:0000259" key="4">
    <source>
        <dbReference type="PROSITE" id="PS51186"/>
    </source>
</evidence>
<dbReference type="InterPro" id="IPR051531">
    <property type="entry name" value="N-acetyltransferase"/>
</dbReference>
<evidence type="ECO:0000256" key="3">
    <source>
        <dbReference type="ARBA" id="ARBA00038502"/>
    </source>
</evidence>
<feature type="domain" description="N-acetyltransferase" evidence="4">
    <location>
        <begin position="9"/>
        <end position="174"/>
    </location>
</feature>
<gene>
    <name evidence="5" type="ORF">BKP35_01705</name>
</gene>
<name>A0A1S2LT89_9BACI</name>
<dbReference type="OrthoDB" id="9798081at2"/>
<dbReference type="EMBL" id="MLQQ01000001">
    <property type="protein sequence ID" value="OIJ15732.1"/>
    <property type="molecule type" value="Genomic_DNA"/>
</dbReference>
<dbReference type="Gene3D" id="3.40.630.30">
    <property type="match status" value="1"/>
</dbReference>
<evidence type="ECO:0000256" key="2">
    <source>
        <dbReference type="ARBA" id="ARBA00023315"/>
    </source>
</evidence>
<comment type="similarity">
    <text evidence="3">Belongs to the acetyltransferase family. RimJ subfamily.</text>
</comment>
<dbReference type="InterPro" id="IPR000182">
    <property type="entry name" value="GNAT_dom"/>
</dbReference>
<evidence type="ECO:0000256" key="1">
    <source>
        <dbReference type="ARBA" id="ARBA00022679"/>
    </source>
</evidence>
<keyword evidence="6" id="KW-1185">Reference proteome</keyword>
<dbReference type="Pfam" id="PF13302">
    <property type="entry name" value="Acetyltransf_3"/>
    <property type="match status" value="1"/>
</dbReference>
<dbReference type="PANTHER" id="PTHR43792">
    <property type="entry name" value="GNAT FAMILY, PUTATIVE (AFU_ORTHOLOGUE AFUA_3G00765)-RELATED-RELATED"/>
    <property type="match status" value="1"/>
</dbReference>
<dbReference type="PROSITE" id="PS51186">
    <property type="entry name" value="GNAT"/>
    <property type="match status" value="1"/>
</dbReference>
<evidence type="ECO:0000313" key="6">
    <source>
        <dbReference type="Proteomes" id="UP000180098"/>
    </source>
</evidence>
<dbReference type="GO" id="GO:0016747">
    <property type="term" value="F:acyltransferase activity, transferring groups other than amino-acyl groups"/>
    <property type="evidence" value="ECO:0007669"/>
    <property type="project" value="InterPro"/>
</dbReference>
<keyword evidence="2" id="KW-0012">Acyltransferase</keyword>
<dbReference type="RefSeq" id="WP_071311657.1">
    <property type="nucleotide sequence ID" value="NZ_MLQQ01000001.1"/>
</dbReference>